<comment type="similarity">
    <text evidence="2 14">Belongs to the Fur family.</text>
</comment>
<dbReference type="CDD" id="cd07153">
    <property type="entry name" value="Fur_like"/>
    <property type="match status" value="1"/>
</dbReference>
<proteinExistence type="inferred from homology"/>
<keyword evidence="9 14" id="KW-0805">Transcription regulation</keyword>
<evidence type="ECO:0000256" key="13">
    <source>
        <dbReference type="PIRSR" id="PIRSR602481-2"/>
    </source>
</evidence>
<comment type="cofactor">
    <cofactor evidence="13">
        <name>Mn(2+)</name>
        <dbReference type="ChEBI" id="CHEBI:29035"/>
    </cofactor>
    <cofactor evidence="13">
        <name>Fe(2+)</name>
        <dbReference type="ChEBI" id="CHEBI:29033"/>
    </cofactor>
    <text evidence="13">Binds 1 Mn(2+) or Fe(2+) ion per subunit.</text>
</comment>
<evidence type="ECO:0000256" key="3">
    <source>
        <dbReference type="ARBA" id="ARBA00011738"/>
    </source>
</evidence>
<evidence type="ECO:0000256" key="11">
    <source>
        <dbReference type="ARBA" id="ARBA00023163"/>
    </source>
</evidence>
<evidence type="ECO:0000256" key="12">
    <source>
        <dbReference type="PIRSR" id="PIRSR602481-1"/>
    </source>
</evidence>
<organism evidence="15 16">
    <name type="scientific">Spiribacter salinus</name>
    <dbReference type="NCBI Taxonomy" id="1335746"/>
    <lineage>
        <taxon>Bacteria</taxon>
        <taxon>Pseudomonadati</taxon>
        <taxon>Pseudomonadota</taxon>
        <taxon>Gammaproteobacteria</taxon>
        <taxon>Chromatiales</taxon>
        <taxon>Ectothiorhodospiraceae</taxon>
        <taxon>Spiribacter</taxon>
    </lineage>
</organism>
<dbReference type="GO" id="GO:0000976">
    <property type="term" value="F:transcription cis-regulatory region binding"/>
    <property type="evidence" value="ECO:0007669"/>
    <property type="project" value="TreeGrafter"/>
</dbReference>
<evidence type="ECO:0000256" key="2">
    <source>
        <dbReference type="ARBA" id="ARBA00007957"/>
    </source>
</evidence>
<dbReference type="Pfam" id="PF01475">
    <property type="entry name" value="FUR"/>
    <property type="match status" value="1"/>
</dbReference>
<keyword evidence="5 14" id="KW-0963">Cytoplasm</keyword>
<reference evidence="15 16" key="1">
    <citation type="submission" date="2019-06" db="EMBL/GenBank/DDBJ databases">
        <title>Metagenome assembled Genome of Spiribacter salinus SL48-SHIP from the microbial mat of Salt Lake 48 (Novosibirsk region, Russia).</title>
        <authorList>
            <person name="Shipova A."/>
            <person name="Rozanov A.S."/>
            <person name="Bryanskaya A.V."/>
            <person name="Peltek S.E."/>
        </authorList>
    </citation>
    <scope>NUCLEOTIDE SEQUENCE [LARGE SCALE GENOMIC DNA]</scope>
    <source>
        <strain evidence="15">SL48-SHIP-2</strain>
    </source>
</reference>
<evidence type="ECO:0000256" key="8">
    <source>
        <dbReference type="ARBA" id="ARBA00022833"/>
    </source>
</evidence>
<evidence type="ECO:0000256" key="10">
    <source>
        <dbReference type="ARBA" id="ARBA00023125"/>
    </source>
</evidence>
<dbReference type="FunFam" id="1.10.10.10:FF:000007">
    <property type="entry name" value="Ferric uptake regulation protein"/>
    <property type="match status" value="1"/>
</dbReference>
<comment type="cofactor">
    <cofactor evidence="12">
        <name>Zn(2+)</name>
        <dbReference type="ChEBI" id="CHEBI:29105"/>
    </cofactor>
    <text evidence="12">Binds 1 zinc ion per subunit.</text>
</comment>
<keyword evidence="7 12" id="KW-0479">Metal-binding</keyword>
<sequence length="164" mass="18419">MVTQPTRTGHVPWEISQESDELRRAGLKVTMPRLRILRMLAGRAREHLSAEEVYQRLHEAGEDIGLATVYRVLTQFAEAGIVISHNFDGDRAVFELNSGIQHDHLVCVDCGRVEEFKDRIIEQRQADVAAVAGYELMSDSLILYGRCPECAKAARQQRLAEASS</sequence>
<evidence type="ECO:0000313" key="16">
    <source>
        <dbReference type="Proteomes" id="UP000315400"/>
    </source>
</evidence>
<comment type="caution">
    <text evidence="15">The sequence shown here is derived from an EMBL/GenBank/DDBJ whole genome shotgun (WGS) entry which is preliminary data.</text>
</comment>
<comment type="subcellular location">
    <subcellularLocation>
        <location evidence="1 14">Cytoplasm</location>
    </subcellularLocation>
</comment>
<protein>
    <recommendedName>
        <fullName evidence="4 14">Ferric uptake regulation protein</fullName>
    </recommendedName>
</protein>
<evidence type="ECO:0000256" key="5">
    <source>
        <dbReference type="ARBA" id="ARBA00022490"/>
    </source>
</evidence>
<dbReference type="NCBIfam" id="NF006999">
    <property type="entry name" value="PRK09462.1"/>
    <property type="match status" value="1"/>
</dbReference>
<dbReference type="PANTHER" id="PTHR33202:SF2">
    <property type="entry name" value="FERRIC UPTAKE REGULATION PROTEIN"/>
    <property type="match status" value="1"/>
</dbReference>
<keyword evidence="8 12" id="KW-0862">Zinc</keyword>
<dbReference type="EMBL" id="VIFK01000065">
    <property type="protein sequence ID" value="TQE99395.1"/>
    <property type="molecule type" value="Genomic_DNA"/>
</dbReference>
<gene>
    <name evidence="14 15" type="primary">fur</name>
    <name evidence="15" type="ORF">FKY71_08840</name>
</gene>
<dbReference type="Gene3D" id="1.10.10.10">
    <property type="entry name" value="Winged helix-like DNA-binding domain superfamily/Winged helix DNA-binding domain"/>
    <property type="match status" value="1"/>
</dbReference>
<dbReference type="GO" id="GO:0045892">
    <property type="term" value="P:negative regulation of DNA-templated transcription"/>
    <property type="evidence" value="ECO:0007669"/>
    <property type="project" value="TreeGrafter"/>
</dbReference>
<name>A0A540VRK4_9GAMM</name>
<keyword evidence="11 14" id="KW-0804">Transcription</keyword>
<evidence type="ECO:0000256" key="9">
    <source>
        <dbReference type="ARBA" id="ARBA00023015"/>
    </source>
</evidence>
<keyword evidence="6 14" id="KW-0678">Repressor</keyword>
<dbReference type="AlphaFoldDB" id="A0A540VRK4"/>
<dbReference type="SUPFAM" id="SSF46785">
    <property type="entry name" value="Winged helix' DNA-binding domain"/>
    <property type="match status" value="1"/>
</dbReference>
<feature type="binding site" evidence="12">
    <location>
        <position position="107"/>
    </location>
    <ligand>
        <name>Zn(2+)</name>
        <dbReference type="ChEBI" id="CHEBI:29105"/>
    </ligand>
</feature>
<evidence type="ECO:0000313" key="15">
    <source>
        <dbReference type="EMBL" id="TQE99395.1"/>
    </source>
</evidence>
<feature type="binding site" evidence="12">
    <location>
        <position position="110"/>
    </location>
    <ligand>
        <name>Zn(2+)</name>
        <dbReference type="ChEBI" id="CHEBI:29105"/>
    </ligand>
</feature>
<dbReference type="InterPro" id="IPR002481">
    <property type="entry name" value="FUR"/>
</dbReference>
<feature type="binding site" evidence="13">
    <location>
        <position position="122"/>
    </location>
    <ligand>
        <name>Fe cation</name>
        <dbReference type="ChEBI" id="CHEBI:24875"/>
    </ligand>
</feature>
<dbReference type="Gene3D" id="3.30.1490.190">
    <property type="match status" value="1"/>
</dbReference>
<dbReference type="PANTHER" id="PTHR33202">
    <property type="entry name" value="ZINC UPTAKE REGULATION PROTEIN"/>
    <property type="match status" value="1"/>
</dbReference>
<dbReference type="Proteomes" id="UP000315400">
    <property type="component" value="Unassembled WGS sequence"/>
</dbReference>
<dbReference type="InterPro" id="IPR036388">
    <property type="entry name" value="WH-like_DNA-bd_sf"/>
</dbReference>
<dbReference type="InterPro" id="IPR043135">
    <property type="entry name" value="Fur_C"/>
</dbReference>
<evidence type="ECO:0000256" key="6">
    <source>
        <dbReference type="ARBA" id="ARBA00022491"/>
    </source>
</evidence>
<dbReference type="GO" id="GO:1900705">
    <property type="term" value="P:negative regulation of siderophore biosynthetic process"/>
    <property type="evidence" value="ECO:0007669"/>
    <property type="project" value="TreeGrafter"/>
</dbReference>
<comment type="subunit">
    <text evidence="3 14">Homodimer.</text>
</comment>
<feature type="binding site" evidence="12">
    <location>
        <position position="150"/>
    </location>
    <ligand>
        <name>Zn(2+)</name>
        <dbReference type="ChEBI" id="CHEBI:29105"/>
    </ligand>
</feature>
<dbReference type="GO" id="GO:0003700">
    <property type="term" value="F:DNA-binding transcription factor activity"/>
    <property type="evidence" value="ECO:0007669"/>
    <property type="project" value="UniProtKB-UniRule"/>
</dbReference>
<evidence type="ECO:0000256" key="7">
    <source>
        <dbReference type="ARBA" id="ARBA00022723"/>
    </source>
</evidence>
<dbReference type="STRING" id="1260251.SPISAL_04570"/>
<dbReference type="GO" id="GO:0008270">
    <property type="term" value="F:zinc ion binding"/>
    <property type="evidence" value="ECO:0007669"/>
    <property type="project" value="TreeGrafter"/>
</dbReference>
<accession>A0A540VRK4</accession>
<dbReference type="InterPro" id="IPR036390">
    <property type="entry name" value="WH_DNA-bd_sf"/>
</dbReference>
<feature type="binding site" evidence="12">
    <location>
        <position position="147"/>
    </location>
    <ligand>
        <name>Zn(2+)</name>
        <dbReference type="ChEBI" id="CHEBI:29105"/>
    </ligand>
</feature>
<dbReference type="GO" id="GO:0005829">
    <property type="term" value="C:cytosol"/>
    <property type="evidence" value="ECO:0007669"/>
    <property type="project" value="TreeGrafter"/>
</dbReference>
<evidence type="ECO:0000256" key="4">
    <source>
        <dbReference type="ARBA" id="ARBA00020910"/>
    </source>
</evidence>
<keyword evidence="10 14" id="KW-0238">DNA-binding</keyword>
<keyword evidence="13 14" id="KW-0408">Iron</keyword>
<feature type="binding site" evidence="13">
    <location>
        <position position="103"/>
    </location>
    <ligand>
        <name>Fe cation</name>
        <dbReference type="ChEBI" id="CHEBI:24875"/>
    </ligand>
</feature>
<evidence type="ECO:0000256" key="1">
    <source>
        <dbReference type="ARBA" id="ARBA00004496"/>
    </source>
</evidence>
<evidence type="ECO:0000256" key="14">
    <source>
        <dbReference type="RuleBase" id="RU364037"/>
    </source>
</evidence>